<dbReference type="Proteomes" id="UP000316759">
    <property type="component" value="Unassembled WGS sequence"/>
</dbReference>
<comment type="caution">
    <text evidence="2">The sequence shown here is derived from an EMBL/GenBank/DDBJ whole genome shotgun (WGS) entry which is preliminary data.</text>
</comment>
<sequence length="90" mass="10009">MIDKNNTKPGGGYAPYPSGSINKPPYPVQDGSINRPPYPVPAKPKFPYETGTMVTGHVRFRNKYSTVPTLFDQSKLPSTFLENTTKHSRP</sequence>
<evidence type="ECO:0000313" key="2">
    <source>
        <dbReference type="EMBL" id="TPP60086.1"/>
    </source>
</evidence>
<organism evidence="2 3">
    <name type="scientific">Fasciola gigantica</name>
    <name type="common">Giant liver fluke</name>
    <dbReference type="NCBI Taxonomy" id="46835"/>
    <lineage>
        <taxon>Eukaryota</taxon>
        <taxon>Metazoa</taxon>
        <taxon>Spiralia</taxon>
        <taxon>Lophotrochozoa</taxon>
        <taxon>Platyhelminthes</taxon>
        <taxon>Trematoda</taxon>
        <taxon>Digenea</taxon>
        <taxon>Plagiorchiida</taxon>
        <taxon>Echinostomata</taxon>
        <taxon>Echinostomatoidea</taxon>
        <taxon>Fasciolidae</taxon>
        <taxon>Fasciola</taxon>
    </lineage>
</organism>
<reference evidence="2 3" key="1">
    <citation type="submission" date="2019-04" db="EMBL/GenBank/DDBJ databases">
        <title>Annotation for the trematode Fasciola gigantica.</title>
        <authorList>
            <person name="Choi Y.-J."/>
        </authorList>
    </citation>
    <scope>NUCLEOTIDE SEQUENCE [LARGE SCALE GENOMIC DNA]</scope>
    <source>
        <strain evidence="2">Uganda_cow_1</strain>
    </source>
</reference>
<feature type="region of interest" description="Disordered" evidence="1">
    <location>
        <begin position="1"/>
        <end position="44"/>
    </location>
</feature>
<dbReference type="EMBL" id="SUNJ01009856">
    <property type="protein sequence ID" value="TPP60086.1"/>
    <property type="molecule type" value="Genomic_DNA"/>
</dbReference>
<evidence type="ECO:0000256" key="1">
    <source>
        <dbReference type="SAM" id="MobiDB-lite"/>
    </source>
</evidence>
<gene>
    <name evidence="2" type="ORF">FGIG_03521</name>
</gene>
<dbReference type="AlphaFoldDB" id="A0A504YI14"/>
<keyword evidence="3" id="KW-1185">Reference proteome</keyword>
<name>A0A504YI14_FASGI</name>
<proteinExistence type="predicted"/>
<evidence type="ECO:0000313" key="3">
    <source>
        <dbReference type="Proteomes" id="UP000316759"/>
    </source>
</evidence>
<accession>A0A504YI14</accession>
<protein>
    <submittedName>
        <fullName evidence="2">Uncharacterized protein</fullName>
    </submittedName>
</protein>